<dbReference type="EMBL" id="JACHVQ010000004">
    <property type="protein sequence ID" value="MBB2893876.1"/>
    <property type="molecule type" value="Genomic_DNA"/>
</dbReference>
<organism evidence="1 2">
    <name type="scientific">Flexivirga oryzae</name>
    <dbReference type="NCBI Taxonomy" id="1794944"/>
    <lineage>
        <taxon>Bacteria</taxon>
        <taxon>Bacillati</taxon>
        <taxon>Actinomycetota</taxon>
        <taxon>Actinomycetes</taxon>
        <taxon>Micrococcales</taxon>
        <taxon>Dermacoccaceae</taxon>
        <taxon>Flexivirga</taxon>
    </lineage>
</organism>
<accession>A0A839NE22</accession>
<evidence type="ECO:0000313" key="2">
    <source>
        <dbReference type="Proteomes" id="UP000559182"/>
    </source>
</evidence>
<dbReference type="RefSeq" id="WP_183322353.1">
    <property type="nucleotide sequence ID" value="NZ_JACHVQ010000004.1"/>
</dbReference>
<evidence type="ECO:0000313" key="1">
    <source>
        <dbReference type="EMBL" id="MBB2893876.1"/>
    </source>
</evidence>
<keyword evidence="2" id="KW-1185">Reference proteome</keyword>
<gene>
    <name evidence="1" type="ORF">FHU39_003912</name>
</gene>
<comment type="caution">
    <text evidence="1">The sequence shown here is derived from an EMBL/GenBank/DDBJ whole genome shotgun (WGS) entry which is preliminary data.</text>
</comment>
<proteinExistence type="predicted"/>
<dbReference type="Proteomes" id="UP000559182">
    <property type="component" value="Unassembled WGS sequence"/>
</dbReference>
<dbReference type="AlphaFoldDB" id="A0A839NE22"/>
<protein>
    <submittedName>
        <fullName evidence="1">Uncharacterized protein</fullName>
    </submittedName>
</protein>
<name>A0A839NE22_9MICO</name>
<reference evidence="1 2" key="1">
    <citation type="submission" date="2020-08" db="EMBL/GenBank/DDBJ databases">
        <title>Sequencing the genomes of 1000 actinobacteria strains.</title>
        <authorList>
            <person name="Klenk H.-P."/>
        </authorList>
    </citation>
    <scope>NUCLEOTIDE SEQUENCE [LARGE SCALE GENOMIC DNA]</scope>
    <source>
        <strain evidence="1 2">DSM 105369</strain>
    </source>
</reference>
<sequence length="108" mass="11957">MSLPTADMITGISDLCLAHKIEQLITTSRPDLAELTEVDDAHAWVRMRLTGGRSIICGRLRDNALTAWTVMTPDLTDAPTFGRADESAESLARRVIREHDRLTAAPER</sequence>